<dbReference type="PROSITE" id="PS51257">
    <property type="entry name" value="PROKAR_LIPOPROTEIN"/>
    <property type="match status" value="1"/>
</dbReference>
<feature type="compositionally biased region" description="Low complexity" evidence="1">
    <location>
        <begin position="28"/>
        <end position="39"/>
    </location>
</feature>
<dbReference type="EMBL" id="BOQN01000074">
    <property type="protein sequence ID" value="GIM94071.1"/>
    <property type="molecule type" value="Genomic_DNA"/>
</dbReference>
<evidence type="ECO:0000256" key="1">
    <source>
        <dbReference type="SAM" id="MobiDB-lite"/>
    </source>
</evidence>
<dbReference type="RefSeq" id="WP_213009867.1">
    <property type="nucleotide sequence ID" value="NZ_BOQN01000074.1"/>
</dbReference>
<name>A0A919W8I7_9ACTN</name>
<feature type="region of interest" description="Disordered" evidence="1">
    <location>
        <begin position="28"/>
        <end position="47"/>
    </location>
</feature>
<sequence>MRARLLGAALVVALAGCSSPDVPDIDTGLPSSGVSLPGSARATRPVPLPHHKWKTDGLTCPTLTASSVGLTGAGKVTNSTAPKTVGSSIDCSWANDAATLHLDTATTQTAADAQWLILSGALTEELKGVGEQAFISTDTGSNEIQVVVRSGNANLDIRLTATDTAASAATGGVKAMRDAAPAIATEMLGSLVPM</sequence>
<proteinExistence type="predicted"/>
<accession>A0A919W8I7</accession>
<evidence type="ECO:0000313" key="2">
    <source>
        <dbReference type="EMBL" id="GIM94071.1"/>
    </source>
</evidence>
<reference evidence="2 3" key="1">
    <citation type="submission" date="2021-03" db="EMBL/GenBank/DDBJ databases">
        <title>Whole genome shotgun sequence of Actinoplanes toevensis NBRC 105298.</title>
        <authorList>
            <person name="Komaki H."/>
            <person name="Tamura T."/>
        </authorList>
    </citation>
    <scope>NUCLEOTIDE SEQUENCE [LARGE SCALE GENOMIC DNA]</scope>
    <source>
        <strain evidence="2 3">NBRC 105298</strain>
    </source>
</reference>
<organism evidence="2 3">
    <name type="scientific">Paractinoplanes toevensis</name>
    <dbReference type="NCBI Taxonomy" id="571911"/>
    <lineage>
        <taxon>Bacteria</taxon>
        <taxon>Bacillati</taxon>
        <taxon>Actinomycetota</taxon>
        <taxon>Actinomycetes</taxon>
        <taxon>Micromonosporales</taxon>
        <taxon>Micromonosporaceae</taxon>
        <taxon>Paractinoplanes</taxon>
    </lineage>
</organism>
<dbReference type="Proteomes" id="UP000677082">
    <property type="component" value="Unassembled WGS sequence"/>
</dbReference>
<evidence type="ECO:0008006" key="4">
    <source>
        <dbReference type="Google" id="ProtNLM"/>
    </source>
</evidence>
<evidence type="ECO:0000313" key="3">
    <source>
        <dbReference type="Proteomes" id="UP000677082"/>
    </source>
</evidence>
<keyword evidence="3" id="KW-1185">Reference proteome</keyword>
<protein>
    <recommendedName>
        <fullName evidence="4">DUF3558 domain-containing protein</fullName>
    </recommendedName>
</protein>
<gene>
    <name evidence="2" type="ORF">Ato02nite_058640</name>
</gene>
<dbReference type="AlphaFoldDB" id="A0A919W8I7"/>
<comment type="caution">
    <text evidence="2">The sequence shown here is derived from an EMBL/GenBank/DDBJ whole genome shotgun (WGS) entry which is preliminary data.</text>
</comment>